<keyword evidence="3" id="KW-0256">Endoplasmic reticulum</keyword>
<dbReference type="GO" id="GO:0006890">
    <property type="term" value="P:retrograde vesicle-mediated transport, Golgi to endoplasmic reticulum"/>
    <property type="evidence" value="ECO:0007669"/>
    <property type="project" value="InterPro"/>
</dbReference>
<dbReference type="Proteomes" id="UP000319663">
    <property type="component" value="Unassembled WGS sequence"/>
</dbReference>
<comment type="subcellular location">
    <subcellularLocation>
        <location evidence="1">Endoplasmic reticulum</location>
    </subcellularLocation>
</comment>
<dbReference type="OrthoDB" id="342024at2759"/>
<comment type="caution">
    <text evidence="7">The sequence shown here is derived from an EMBL/GenBank/DDBJ whole genome shotgun (WGS) entry which is preliminary data.</text>
</comment>
<evidence type="ECO:0000256" key="4">
    <source>
        <dbReference type="ARBA" id="ARBA00022927"/>
    </source>
</evidence>
<evidence type="ECO:0000256" key="5">
    <source>
        <dbReference type="SAM" id="MobiDB-lite"/>
    </source>
</evidence>
<dbReference type="GO" id="GO:0015031">
    <property type="term" value="P:protein transport"/>
    <property type="evidence" value="ECO:0007669"/>
    <property type="project" value="UniProtKB-KW"/>
</dbReference>
<feature type="domain" description="Sec39" evidence="6">
    <location>
        <begin position="76"/>
        <end position="863"/>
    </location>
</feature>
<evidence type="ECO:0000313" key="8">
    <source>
        <dbReference type="Proteomes" id="UP000319663"/>
    </source>
</evidence>
<feature type="compositionally biased region" description="Polar residues" evidence="5">
    <location>
        <begin position="943"/>
        <end position="959"/>
    </location>
</feature>
<name>A0A507QXI4_MONPU</name>
<feature type="region of interest" description="Disordered" evidence="5">
    <location>
        <begin position="874"/>
        <end position="913"/>
    </location>
</feature>
<keyword evidence="8" id="KW-1185">Reference proteome</keyword>
<dbReference type="AlphaFoldDB" id="A0A507QXI4"/>
<feature type="region of interest" description="Disordered" evidence="5">
    <location>
        <begin position="943"/>
        <end position="978"/>
    </location>
</feature>
<dbReference type="InterPro" id="IPR013244">
    <property type="entry name" value="Sec39_domain"/>
</dbReference>
<sequence>MEGAGRLVDDVEETGAAAATLGVWFQRVVRALLDVQPDDFGDDWLRLRQHAPVSVLLVWNLSRMADLEGLSHARAILLATHLCASGNVTALPRLHAQFPECLPLERLLRIILTFLPESTEPQHYTTVVQVLADGVQSQLLDGDVDVSSVEDLSEAVARKRVRKLHLLPLKYPFGEEEDDTDPLTQFLIHRAHRIDSETSLQPLILGLLAPFYERLPIIRTWLISSLLPLFRLNYEYYPNNDETLSLDVLESMDENTAINVLLSMTGPRKDSTDLVKNLRGLVGPRMYGSKRLKRRKLSETTRRNSLSFPQDETTSQVLGQSGWETVDEWLLSRSLVDYGTVTGAFANWDGPEDVDLGGYEDGHQQVSDNERADLRTRYGQTGLAIVYANSDTSKAALDGAIQIVSRVAKLLDLEEFSTFPGGQGLPSLSFDVAAISSSSRASLLQNALLVPSNPLTHPSTSSISFLRAVLASLKVAGELGHSIPCRLATSMCLHSNEDTQLLELRNIVASITKQTKQIRDWSKIRQRLLWLRGWRVDQLADAKDYHGLFWKVPLETVETEILKTLLAVREYKLAVDIYVNTKPAPLNPEQVETAVRDAIFVAYDNASNGNRTRGGMKKAYDILQTFQPHFPNSPSFRQIQALISATHALSFYSLTLQHGVPFQPVSIRVHPDPLSLIEKVLDQNQKSYTKLDDLLSIGRSLAAAGLPIYPSSIGDAHNEQLLTPLQGDDASATVERRIISLSISSALSANDFGTAYSYILTRLTPPSLLPTTSASTSLAPVKDDISWRAVYNAGRYRSPTLSSATARLQSQISHLSQRMELLSLALVLAPTPDPLPEILGAWRRCDEEMSVLQAREAEESDTWDTKGDALTTIPGGFGPSDHERDAFETEQQRAKRARARRSGSYSHRDDGEEEAPMGLFEVARGAAMAFRKNAFPLHDAASARSSIDSGTPATSIFEGQQQQQQQRPEEGRVRKRDVVSNMVTGGLVSGIGWVLGAQPVNHREH</sequence>
<keyword evidence="4" id="KW-0653">Protein transport</keyword>
<proteinExistence type="predicted"/>
<feature type="compositionally biased region" description="Basic and acidic residues" evidence="5">
    <location>
        <begin position="880"/>
        <end position="893"/>
    </location>
</feature>
<dbReference type="EMBL" id="VIFY01000030">
    <property type="protein sequence ID" value="TQB74546.1"/>
    <property type="molecule type" value="Genomic_DNA"/>
</dbReference>
<dbReference type="PANTHER" id="PTHR40787">
    <property type="entry name" value="SECRETED PROTEIN"/>
    <property type="match status" value="1"/>
</dbReference>
<evidence type="ECO:0000313" key="7">
    <source>
        <dbReference type="EMBL" id="TQB74546.1"/>
    </source>
</evidence>
<dbReference type="GO" id="GO:0005783">
    <property type="term" value="C:endoplasmic reticulum"/>
    <property type="evidence" value="ECO:0007669"/>
    <property type="project" value="UniProtKB-SubCell"/>
</dbReference>
<dbReference type="PANTHER" id="PTHR40787:SF3">
    <property type="entry name" value="PROTEIN TRANSPORT PROTEIN SEC39"/>
    <property type="match status" value="1"/>
</dbReference>
<gene>
    <name evidence="7" type="ORF">MPDQ_004652</name>
</gene>
<evidence type="ECO:0000256" key="3">
    <source>
        <dbReference type="ARBA" id="ARBA00022824"/>
    </source>
</evidence>
<keyword evidence="2" id="KW-0813">Transport</keyword>
<evidence type="ECO:0000256" key="1">
    <source>
        <dbReference type="ARBA" id="ARBA00004240"/>
    </source>
</evidence>
<feature type="compositionally biased region" description="Basic and acidic residues" evidence="5">
    <location>
        <begin position="967"/>
        <end position="978"/>
    </location>
</feature>
<evidence type="ECO:0000256" key="2">
    <source>
        <dbReference type="ARBA" id="ARBA00022448"/>
    </source>
</evidence>
<accession>A0A507QXI4</accession>
<dbReference type="Pfam" id="PF08314">
    <property type="entry name" value="Sec39"/>
    <property type="match status" value="1"/>
</dbReference>
<reference evidence="7 8" key="1">
    <citation type="submission" date="2019-06" db="EMBL/GenBank/DDBJ databases">
        <title>Wine fermentation using esterase from Monascus purpureus.</title>
        <authorList>
            <person name="Geng C."/>
            <person name="Zhang Y."/>
        </authorList>
    </citation>
    <scope>NUCLEOTIDE SEQUENCE [LARGE SCALE GENOMIC DNA]</scope>
    <source>
        <strain evidence="7">HQ1</strain>
    </source>
</reference>
<evidence type="ECO:0000259" key="6">
    <source>
        <dbReference type="Pfam" id="PF08314"/>
    </source>
</evidence>
<protein>
    <recommendedName>
        <fullName evidence="6">Sec39 domain-containing protein</fullName>
    </recommendedName>
</protein>
<organism evidence="7 8">
    <name type="scientific">Monascus purpureus</name>
    <name type="common">Red mold</name>
    <name type="synonym">Monascus anka</name>
    <dbReference type="NCBI Taxonomy" id="5098"/>
    <lineage>
        <taxon>Eukaryota</taxon>
        <taxon>Fungi</taxon>
        <taxon>Dikarya</taxon>
        <taxon>Ascomycota</taxon>
        <taxon>Pezizomycotina</taxon>
        <taxon>Eurotiomycetes</taxon>
        <taxon>Eurotiomycetidae</taxon>
        <taxon>Eurotiales</taxon>
        <taxon>Aspergillaceae</taxon>
        <taxon>Monascus</taxon>
    </lineage>
</organism>